<dbReference type="Proteomes" id="UP001220324">
    <property type="component" value="Unassembled WGS sequence"/>
</dbReference>
<evidence type="ECO:0000313" key="4">
    <source>
        <dbReference type="Proteomes" id="UP001220324"/>
    </source>
</evidence>
<dbReference type="Pfam" id="PF10383">
    <property type="entry name" value="Clr2"/>
    <property type="match status" value="1"/>
</dbReference>
<sequence length="686" mass="76763">MSNDDLDDQNLVVIPVDPILSDGDSGTVPVTGAPGNRFVYRPIDDSGWRARLAEMWVEETGAREGGVKYILDQLPEGYAVYDRARLKNPSGPAKGDQPTKGDQLAKGGQRRRRRTKAEMEAARALEEASRAAGTTNGSARSSVKRTLVKVDSQVDSLADMPQDNEGPDYWKIHVAKLKKSGTVDEEINHPLNMDWALTHEWLADYFVRLQLQPAFIPRRGEAVLWTRELEGPLVWNGQAKRYMIHKDSTWIAPEWRAGIITQTPEEPTSFLDIVQSTDKTNPSISYSGFRVETVPDPLNDDDKAYSSQYSYVPLKCIKPFSAYEKFLHGTPRENLHPSIEYAMTTMASWSLLSHTRFKGAWPNAKVYSQGIFIGPELLAVKDTVRLKPFGLKQEQMEDKGSVLHSEHDPVDVMVIEKVWLELEECHEDPKDPLLATRCVPYISGKVYTRDANRLTHDISFDKDPLQKLTIDETTNAFCQVGMSTYGDWYRVAGGRTCVVSPPMIIGRCHEPEATILHFGSKRLDYDLHGTLNGRRYSGEVDTRMPEGYEWFWGDNRVETLGLATVNGVEVGIGAEQRERPDRWQTILRMLHLPYSDADIRKAELPRKVGRPPKNRFGEVGKTSKLVSTGLGVRSGSSSSDAVGVDMMDEDEDPSEKDLSEGELTAPVLYRGGTEETEGGDYNPGNA</sequence>
<reference evidence="3 4" key="1">
    <citation type="journal article" date="2023" name="IMA Fungus">
        <title>Comparative genomic study of the Penicillium genus elucidates a diverse pangenome and 15 lateral gene transfer events.</title>
        <authorList>
            <person name="Petersen C."/>
            <person name="Sorensen T."/>
            <person name="Nielsen M.R."/>
            <person name="Sondergaard T.E."/>
            <person name="Sorensen J.L."/>
            <person name="Fitzpatrick D.A."/>
            <person name="Frisvad J.C."/>
            <person name="Nielsen K.L."/>
        </authorList>
    </citation>
    <scope>NUCLEOTIDE SEQUENCE [LARGE SCALE GENOMIC DNA]</scope>
    <source>
        <strain evidence="3 4">IBT 35679</strain>
    </source>
</reference>
<name>A0AAD6GH84_9EURO</name>
<dbReference type="GO" id="GO:0030466">
    <property type="term" value="P:silent mating-type cassette heterochromatin formation"/>
    <property type="evidence" value="ECO:0007669"/>
    <property type="project" value="TreeGrafter"/>
</dbReference>
<dbReference type="PANTHER" id="PTHR38046:SF1">
    <property type="entry name" value="CRYPTIC LOCI REGULATOR 2"/>
    <property type="match status" value="1"/>
</dbReference>
<dbReference type="GO" id="GO:0033553">
    <property type="term" value="C:rDNA heterochromatin"/>
    <property type="evidence" value="ECO:0007669"/>
    <property type="project" value="TreeGrafter"/>
</dbReference>
<dbReference type="AlphaFoldDB" id="A0AAD6GH84"/>
<gene>
    <name evidence="3" type="ORF">N7494_003331</name>
</gene>
<dbReference type="GO" id="GO:0070824">
    <property type="term" value="C:SHREC complex"/>
    <property type="evidence" value="ECO:0007669"/>
    <property type="project" value="InterPro"/>
</dbReference>
<dbReference type="InterPro" id="IPR018839">
    <property type="entry name" value="Tscrpt-silencing_Clr2_C"/>
</dbReference>
<keyword evidence="4" id="KW-1185">Reference proteome</keyword>
<evidence type="ECO:0000313" key="3">
    <source>
        <dbReference type="EMBL" id="KAJ5545746.1"/>
    </source>
</evidence>
<feature type="domain" description="Cryptic loci regulator 2 C-terminal" evidence="2">
    <location>
        <begin position="367"/>
        <end position="510"/>
    </location>
</feature>
<dbReference type="InterPro" id="IPR038986">
    <property type="entry name" value="Clr2"/>
</dbReference>
<dbReference type="GO" id="GO:0031934">
    <property type="term" value="C:mating-type region heterochromatin"/>
    <property type="evidence" value="ECO:0007669"/>
    <property type="project" value="TreeGrafter"/>
</dbReference>
<feature type="compositionally biased region" description="Basic and acidic residues" evidence="1">
    <location>
        <begin position="116"/>
        <end position="129"/>
    </location>
</feature>
<feature type="region of interest" description="Disordered" evidence="1">
    <location>
        <begin position="86"/>
        <end position="144"/>
    </location>
</feature>
<feature type="region of interest" description="Disordered" evidence="1">
    <location>
        <begin position="627"/>
        <end position="686"/>
    </location>
</feature>
<feature type="compositionally biased region" description="Low complexity" evidence="1">
    <location>
        <begin position="627"/>
        <end position="644"/>
    </location>
</feature>
<evidence type="ECO:0000256" key="1">
    <source>
        <dbReference type="SAM" id="MobiDB-lite"/>
    </source>
</evidence>
<organism evidence="3 4">
    <name type="scientific">Penicillium frequentans</name>
    <dbReference type="NCBI Taxonomy" id="3151616"/>
    <lineage>
        <taxon>Eukaryota</taxon>
        <taxon>Fungi</taxon>
        <taxon>Dikarya</taxon>
        <taxon>Ascomycota</taxon>
        <taxon>Pezizomycotina</taxon>
        <taxon>Eurotiomycetes</taxon>
        <taxon>Eurotiomycetidae</taxon>
        <taxon>Eurotiales</taxon>
        <taxon>Aspergillaceae</taxon>
        <taxon>Penicillium</taxon>
    </lineage>
</organism>
<accession>A0AAD6GH84</accession>
<proteinExistence type="predicted"/>
<evidence type="ECO:0000259" key="2">
    <source>
        <dbReference type="Pfam" id="PF10383"/>
    </source>
</evidence>
<protein>
    <recommendedName>
        <fullName evidence="2">Cryptic loci regulator 2 C-terminal domain-containing protein</fullName>
    </recommendedName>
</protein>
<dbReference type="PANTHER" id="PTHR38046">
    <property type="entry name" value="CRYPTIC LOCI REGULATOR 2"/>
    <property type="match status" value="1"/>
</dbReference>
<comment type="caution">
    <text evidence="3">The sequence shown here is derived from an EMBL/GenBank/DDBJ whole genome shotgun (WGS) entry which is preliminary data.</text>
</comment>
<dbReference type="EMBL" id="JAQIZZ010000003">
    <property type="protein sequence ID" value="KAJ5545746.1"/>
    <property type="molecule type" value="Genomic_DNA"/>
</dbReference>